<proteinExistence type="predicted"/>
<protein>
    <submittedName>
        <fullName evidence="2">Uncharacterized protein</fullName>
    </submittedName>
</protein>
<accession>A0AAD6L0F8</accession>
<evidence type="ECO:0000313" key="3">
    <source>
        <dbReference type="Proteomes" id="UP001162972"/>
    </source>
</evidence>
<organism evidence="2 3">
    <name type="scientific">Salix udensis</name>
    <dbReference type="NCBI Taxonomy" id="889485"/>
    <lineage>
        <taxon>Eukaryota</taxon>
        <taxon>Viridiplantae</taxon>
        <taxon>Streptophyta</taxon>
        <taxon>Embryophyta</taxon>
        <taxon>Tracheophyta</taxon>
        <taxon>Spermatophyta</taxon>
        <taxon>Magnoliopsida</taxon>
        <taxon>eudicotyledons</taxon>
        <taxon>Gunneridae</taxon>
        <taxon>Pentapetalae</taxon>
        <taxon>rosids</taxon>
        <taxon>fabids</taxon>
        <taxon>Malpighiales</taxon>
        <taxon>Salicaceae</taxon>
        <taxon>Saliceae</taxon>
        <taxon>Salix</taxon>
    </lineage>
</organism>
<name>A0AAD6L0F8_9ROSI</name>
<gene>
    <name evidence="2" type="ORF">OIU84_020084</name>
</gene>
<feature type="transmembrane region" description="Helical" evidence="1">
    <location>
        <begin position="20"/>
        <end position="41"/>
    </location>
</feature>
<keyword evidence="1" id="KW-0472">Membrane</keyword>
<keyword evidence="3" id="KW-1185">Reference proteome</keyword>
<reference evidence="2 3" key="1">
    <citation type="journal article" date="2023" name="Int. J. Mol. Sci.">
        <title>De Novo Assembly and Annotation of 11 Diverse Shrub Willow (Salix) Genomes Reveals Novel Gene Organization in Sex-Linked Regions.</title>
        <authorList>
            <person name="Hyden B."/>
            <person name="Feng K."/>
            <person name="Yates T.B."/>
            <person name="Jawdy S."/>
            <person name="Cereghino C."/>
            <person name="Smart L.B."/>
            <person name="Muchero W."/>
        </authorList>
    </citation>
    <scope>NUCLEOTIDE SEQUENCE [LARGE SCALE GENOMIC DNA]</scope>
    <source>
        <tissue evidence="2">Shoot tip</tissue>
    </source>
</reference>
<dbReference type="EMBL" id="JAPFFJ010000003">
    <property type="protein sequence ID" value="KAJ6432978.1"/>
    <property type="molecule type" value="Genomic_DNA"/>
</dbReference>
<dbReference type="Proteomes" id="UP001162972">
    <property type="component" value="Chromosome 10"/>
</dbReference>
<sequence>MVAPTSPIQKALKFRSMAALPSSCFLPGSFIAFHLLSPFLVPDQLSRLGLVVSFETQFRPRANV</sequence>
<dbReference type="AlphaFoldDB" id="A0AAD6L0F8"/>
<comment type="caution">
    <text evidence="2">The sequence shown here is derived from an EMBL/GenBank/DDBJ whole genome shotgun (WGS) entry which is preliminary data.</text>
</comment>
<evidence type="ECO:0000256" key="1">
    <source>
        <dbReference type="SAM" id="Phobius"/>
    </source>
</evidence>
<keyword evidence="1" id="KW-0812">Transmembrane</keyword>
<keyword evidence="1" id="KW-1133">Transmembrane helix</keyword>
<evidence type="ECO:0000313" key="2">
    <source>
        <dbReference type="EMBL" id="KAJ6432978.1"/>
    </source>
</evidence>